<evidence type="ECO:0000256" key="1">
    <source>
        <dbReference type="ARBA" id="ARBA00003330"/>
    </source>
</evidence>
<evidence type="ECO:0000256" key="7">
    <source>
        <dbReference type="ARBA" id="ARBA00023157"/>
    </source>
</evidence>
<dbReference type="GO" id="GO:0045454">
    <property type="term" value="P:cell redox homeostasis"/>
    <property type="evidence" value="ECO:0007669"/>
    <property type="project" value="TreeGrafter"/>
</dbReference>
<keyword evidence="15" id="KW-1185">Reference proteome</keyword>
<evidence type="ECO:0000256" key="10">
    <source>
        <dbReference type="ARBA" id="ARBA00038489"/>
    </source>
</evidence>
<keyword evidence="7" id="KW-1015">Disulfide bond</keyword>
<sequence length="239" mass="24730">MMEVYDPFQGVGMLFGGLFSLLLLFSFSRASIALAIVAFFVLGGCSKSEDSGAASQAEVVAEIDKLAPEGAEPGAAQAAEAVAMNRADDGAELLAVGAPAPDFTAPTHDGTSVQLSALRGQPVVLYFYPKDETPGCTAEAQAFRDEMPAFEKLDATVIGVSLDSVESHKAFADNHSLNFPLAADPDGAIAAKYGVDTSRGVAARVTYLIAADGTVAAVFPEVRVDGHADEVLAALQAME</sequence>
<dbReference type="Pfam" id="PF00578">
    <property type="entry name" value="AhpC-TSA"/>
    <property type="match status" value="1"/>
</dbReference>
<dbReference type="FunFam" id="3.40.30.10:FF:000007">
    <property type="entry name" value="Thioredoxin-dependent thiol peroxidase"/>
    <property type="match status" value="1"/>
</dbReference>
<dbReference type="GO" id="GO:0005737">
    <property type="term" value="C:cytoplasm"/>
    <property type="evidence" value="ECO:0007669"/>
    <property type="project" value="TreeGrafter"/>
</dbReference>
<dbReference type="InterPro" id="IPR000866">
    <property type="entry name" value="AhpC/TSA"/>
</dbReference>
<keyword evidence="6" id="KW-0560">Oxidoreductase</keyword>
<dbReference type="HOGENOM" id="CLU_1159803_0_0_7"/>
<dbReference type="EC" id="1.11.1.24" evidence="3"/>
<keyword evidence="4" id="KW-0575">Peroxidase</keyword>
<evidence type="ECO:0000256" key="4">
    <source>
        <dbReference type="ARBA" id="ARBA00022559"/>
    </source>
</evidence>
<dbReference type="CDD" id="cd03017">
    <property type="entry name" value="PRX_BCP"/>
    <property type="match status" value="1"/>
</dbReference>
<dbReference type="GO" id="GO:0008379">
    <property type="term" value="F:thioredoxin peroxidase activity"/>
    <property type="evidence" value="ECO:0007669"/>
    <property type="project" value="TreeGrafter"/>
</dbReference>
<comment type="similarity">
    <text evidence="10">Belongs to the peroxiredoxin family. BCP/PrxQ subfamily.</text>
</comment>
<evidence type="ECO:0000256" key="3">
    <source>
        <dbReference type="ARBA" id="ARBA00013017"/>
    </source>
</evidence>
<dbReference type="KEGG" id="hoh:Hoch_1884"/>
<dbReference type="InterPro" id="IPR013766">
    <property type="entry name" value="Thioredoxin_domain"/>
</dbReference>
<evidence type="ECO:0000259" key="13">
    <source>
        <dbReference type="PROSITE" id="PS51352"/>
    </source>
</evidence>
<dbReference type="eggNOG" id="COG1225">
    <property type="taxonomic scope" value="Bacteria"/>
</dbReference>
<evidence type="ECO:0000256" key="2">
    <source>
        <dbReference type="ARBA" id="ARBA00011245"/>
    </source>
</evidence>
<reference evidence="14 15" key="1">
    <citation type="journal article" date="2010" name="Stand. Genomic Sci.">
        <title>Complete genome sequence of Haliangium ochraceum type strain (SMP-2).</title>
        <authorList>
            <consortium name="US DOE Joint Genome Institute (JGI-PGF)"/>
            <person name="Ivanova N."/>
            <person name="Daum C."/>
            <person name="Lang E."/>
            <person name="Abt B."/>
            <person name="Kopitz M."/>
            <person name="Saunders E."/>
            <person name="Lapidus A."/>
            <person name="Lucas S."/>
            <person name="Glavina Del Rio T."/>
            <person name="Nolan M."/>
            <person name="Tice H."/>
            <person name="Copeland A."/>
            <person name="Cheng J.F."/>
            <person name="Chen F."/>
            <person name="Bruce D."/>
            <person name="Goodwin L."/>
            <person name="Pitluck S."/>
            <person name="Mavromatis K."/>
            <person name="Pati A."/>
            <person name="Mikhailova N."/>
            <person name="Chen A."/>
            <person name="Palaniappan K."/>
            <person name="Land M."/>
            <person name="Hauser L."/>
            <person name="Chang Y.J."/>
            <person name="Jeffries C.D."/>
            <person name="Detter J.C."/>
            <person name="Brettin T."/>
            <person name="Rohde M."/>
            <person name="Goker M."/>
            <person name="Bristow J."/>
            <person name="Markowitz V."/>
            <person name="Eisen J.A."/>
            <person name="Hugenholtz P."/>
            <person name="Kyrpides N.C."/>
            <person name="Klenk H.P."/>
        </authorList>
    </citation>
    <scope>NUCLEOTIDE SEQUENCE [LARGE SCALE GENOMIC DNA]</scope>
    <source>
        <strain evidence="15">DSM 14365 / CIP 107738 / JCM 11303 / AJ 13395 / SMP-2</strain>
    </source>
</reference>
<evidence type="ECO:0000256" key="11">
    <source>
        <dbReference type="ARBA" id="ARBA00042639"/>
    </source>
</evidence>
<dbReference type="PROSITE" id="PS51352">
    <property type="entry name" value="THIOREDOXIN_2"/>
    <property type="match status" value="1"/>
</dbReference>
<dbReference type="Gene3D" id="3.40.30.10">
    <property type="entry name" value="Glutaredoxin"/>
    <property type="match status" value="1"/>
</dbReference>
<evidence type="ECO:0000256" key="12">
    <source>
        <dbReference type="ARBA" id="ARBA00049091"/>
    </source>
</evidence>
<dbReference type="AlphaFoldDB" id="D0LYW1"/>
<dbReference type="InterPro" id="IPR036249">
    <property type="entry name" value="Thioredoxin-like_sf"/>
</dbReference>
<feature type="domain" description="Thioredoxin" evidence="13">
    <location>
        <begin position="94"/>
        <end position="239"/>
    </location>
</feature>
<evidence type="ECO:0000313" key="14">
    <source>
        <dbReference type="EMBL" id="ACY14431.1"/>
    </source>
</evidence>
<accession>D0LYW1</accession>
<dbReference type="GO" id="GO:0034599">
    <property type="term" value="P:cellular response to oxidative stress"/>
    <property type="evidence" value="ECO:0007669"/>
    <property type="project" value="TreeGrafter"/>
</dbReference>
<comment type="function">
    <text evidence="1">Thiol-specific peroxidase that catalyzes the reduction of hydrogen peroxide and organic hydroperoxides to water and alcohols, respectively. Plays a role in cell protection against oxidative stress by detoxifying peroxides and as sensor of hydrogen peroxide-mediated signaling events.</text>
</comment>
<evidence type="ECO:0000256" key="9">
    <source>
        <dbReference type="ARBA" id="ARBA00032824"/>
    </source>
</evidence>
<proteinExistence type="inferred from homology"/>
<evidence type="ECO:0000256" key="5">
    <source>
        <dbReference type="ARBA" id="ARBA00022862"/>
    </source>
</evidence>
<dbReference type="PANTHER" id="PTHR42801">
    <property type="entry name" value="THIOREDOXIN-DEPENDENT PEROXIDE REDUCTASE"/>
    <property type="match status" value="1"/>
</dbReference>
<dbReference type="RefSeq" id="WP_012827039.1">
    <property type="nucleotide sequence ID" value="NC_013440.1"/>
</dbReference>
<evidence type="ECO:0000313" key="15">
    <source>
        <dbReference type="Proteomes" id="UP000001880"/>
    </source>
</evidence>
<dbReference type="Proteomes" id="UP000001880">
    <property type="component" value="Chromosome"/>
</dbReference>
<protein>
    <recommendedName>
        <fullName evidence="3">thioredoxin-dependent peroxiredoxin</fullName>
        <ecNumber evidence="3">1.11.1.24</ecNumber>
    </recommendedName>
    <alternativeName>
        <fullName evidence="9">Thioredoxin peroxidase</fullName>
    </alternativeName>
    <alternativeName>
        <fullName evidence="11">Thioredoxin-dependent peroxiredoxin Bcp</fullName>
    </alternativeName>
</protein>
<comment type="subunit">
    <text evidence="2">Monomer.</text>
</comment>
<evidence type="ECO:0000256" key="8">
    <source>
        <dbReference type="ARBA" id="ARBA00023284"/>
    </source>
</evidence>
<keyword evidence="8" id="KW-0676">Redox-active center</keyword>
<dbReference type="SUPFAM" id="SSF52833">
    <property type="entry name" value="Thioredoxin-like"/>
    <property type="match status" value="1"/>
</dbReference>
<evidence type="ECO:0000256" key="6">
    <source>
        <dbReference type="ARBA" id="ARBA00023002"/>
    </source>
</evidence>
<dbReference type="InterPro" id="IPR050924">
    <property type="entry name" value="Peroxiredoxin_BCP/PrxQ"/>
</dbReference>
<keyword evidence="5" id="KW-0049">Antioxidant</keyword>
<gene>
    <name evidence="14" type="ordered locus">Hoch_1884</name>
</gene>
<dbReference type="STRING" id="502025.Hoch_1884"/>
<dbReference type="EMBL" id="CP001804">
    <property type="protein sequence ID" value="ACY14431.1"/>
    <property type="molecule type" value="Genomic_DNA"/>
</dbReference>
<comment type="catalytic activity">
    <reaction evidence="12">
        <text>a hydroperoxide + [thioredoxin]-dithiol = an alcohol + [thioredoxin]-disulfide + H2O</text>
        <dbReference type="Rhea" id="RHEA:62620"/>
        <dbReference type="Rhea" id="RHEA-COMP:10698"/>
        <dbReference type="Rhea" id="RHEA-COMP:10700"/>
        <dbReference type="ChEBI" id="CHEBI:15377"/>
        <dbReference type="ChEBI" id="CHEBI:29950"/>
        <dbReference type="ChEBI" id="CHEBI:30879"/>
        <dbReference type="ChEBI" id="CHEBI:35924"/>
        <dbReference type="ChEBI" id="CHEBI:50058"/>
        <dbReference type="EC" id="1.11.1.24"/>
    </reaction>
</comment>
<organism evidence="14 15">
    <name type="scientific">Haliangium ochraceum (strain DSM 14365 / JCM 11303 / SMP-2)</name>
    <dbReference type="NCBI Taxonomy" id="502025"/>
    <lineage>
        <taxon>Bacteria</taxon>
        <taxon>Pseudomonadati</taxon>
        <taxon>Myxococcota</taxon>
        <taxon>Polyangia</taxon>
        <taxon>Haliangiales</taxon>
        <taxon>Kofleriaceae</taxon>
        <taxon>Haliangium</taxon>
    </lineage>
</organism>
<name>D0LYW1_HALO1</name>
<dbReference type="PANTHER" id="PTHR42801:SF4">
    <property type="entry name" value="AHPC_TSA FAMILY PROTEIN"/>
    <property type="match status" value="1"/>
</dbReference>